<comment type="cofactor">
    <cofactor evidence="2">
        <name>Mg(2+)</name>
        <dbReference type="ChEBI" id="CHEBI:18420"/>
    </cofactor>
</comment>
<dbReference type="GO" id="GO:0031123">
    <property type="term" value="P:RNA 3'-end processing"/>
    <property type="evidence" value="ECO:0007669"/>
    <property type="project" value="TreeGrafter"/>
</dbReference>
<feature type="compositionally biased region" description="Polar residues" evidence="8">
    <location>
        <begin position="20"/>
        <end position="61"/>
    </location>
</feature>
<evidence type="ECO:0000256" key="4">
    <source>
        <dbReference type="ARBA" id="ARBA00012388"/>
    </source>
</evidence>
<dbReference type="InterPro" id="IPR043519">
    <property type="entry name" value="NT_sf"/>
</dbReference>
<feature type="compositionally biased region" description="Polar residues" evidence="8">
    <location>
        <begin position="702"/>
        <end position="713"/>
    </location>
</feature>
<comment type="similarity">
    <text evidence="3">Belongs to the DNA polymerase type-B-like family.</text>
</comment>
<dbReference type="SUPFAM" id="SSF81631">
    <property type="entry name" value="PAP/OAS1 substrate-binding domain"/>
    <property type="match status" value="1"/>
</dbReference>
<dbReference type="GO" id="GO:0046872">
    <property type="term" value="F:metal ion binding"/>
    <property type="evidence" value="ECO:0007669"/>
    <property type="project" value="UniProtKB-KW"/>
</dbReference>
<feature type="region of interest" description="Disordered" evidence="8">
    <location>
        <begin position="464"/>
        <end position="537"/>
    </location>
</feature>
<feature type="region of interest" description="Disordered" evidence="8">
    <location>
        <begin position="702"/>
        <end position="741"/>
    </location>
</feature>
<dbReference type="SUPFAM" id="SSF81301">
    <property type="entry name" value="Nucleotidyltransferase"/>
    <property type="match status" value="1"/>
</dbReference>
<feature type="domain" description="Poly(A) RNA polymerase mitochondrial-like central palm" evidence="10">
    <location>
        <begin position="145"/>
        <end position="276"/>
    </location>
</feature>
<feature type="compositionally biased region" description="Polar residues" evidence="8">
    <location>
        <begin position="70"/>
        <end position="85"/>
    </location>
</feature>
<dbReference type="Proteomes" id="UP000034291">
    <property type="component" value="Unassembled WGS sequence"/>
</dbReference>
<feature type="region of interest" description="Disordered" evidence="8">
    <location>
        <begin position="796"/>
        <end position="1110"/>
    </location>
</feature>
<feature type="compositionally biased region" description="Basic and acidic residues" evidence="8">
    <location>
        <begin position="944"/>
        <end position="975"/>
    </location>
</feature>
<accession>A0A0F8V1R7</accession>
<feature type="compositionally biased region" description="Polar residues" evidence="8">
    <location>
        <begin position="517"/>
        <end position="537"/>
    </location>
</feature>
<evidence type="ECO:0000313" key="12">
    <source>
        <dbReference type="Proteomes" id="UP000034291"/>
    </source>
</evidence>
<feature type="compositionally biased region" description="Basic and acidic residues" evidence="8">
    <location>
        <begin position="7"/>
        <end position="17"/>
    </location>
</feature>
<evidence type="ECO:0000256" key="6">
    <source>
        <dbReference type="ARBA" id="ARBA00022723"/>
    </source>
</evidence>
<feature type="compositionally biased region" description="Polar residues" evidence="8">
    <location>
        <begin position="798"/>
        <end position="813"/>
    </location>
</feature>
<evidence type="ECO:0000256" key="7">
    <source>
        <dbReference type="ARBA" id="ARBA00022842"/>
    </source>
</evidence>
<feature type="region of interest" description="Disordered" evidence="8">
    <location>
        <begin position="594"/>
        <end position="624"/>
    </location>
</feature>
<dbReference type="Pfam" id="PF03828">
    <property type="entry name" value="PAP_assoc"/>
    <property type="match status" value="1"/>
</dbReference>
<evidence type="ECO:0000256" key="3">
    <source>
        <dbReference type="ARBA" id="ARBA00008593"/>
    </source>
</evidence>
<evidence type="ECO:0000259" key="10">
    <source>
        <dbReference type="Pfam" id="PF22600"/>
    </source>
</evidence>
<proteinExistence type="inferred from homology"/>
<evidence type="ECO:0000256" key="5">
    <source>
        <dbReference type="ARBA" id="ARBA00022679"/>
    </source>
</evidence>
<keyword evidence="6" id="KW-0479">Metal-binding</keyword>
<feature type="compositionally biased region" description="Polar residues" evidence="8">
    <location>
        <begin position="820"/>
        <end position="830"/>
    </location>
</feature>
<keyword evidence="7" id="KW-0460">Magnesium</keyword>
<dbReference type="Gene3D" id="1.10.1410.10">
    <property type="match status" value="1"/>
</dbReference>
<name>A0A0F8V1R7_9EURO</name>
<evidence type="ECO:0000256" key="8">
    <source>
        <dbReference type="SAM" id="MobiDB-lite"/>
    </source>
</evidence>
<evidence type="ECO:0000313" key="11">
    <source>
        <dbReference type="EMBL" id="KKK25683.1"/>
    </source>
</evidence>
<evidence type="ECO:0000256" key="2">
    <source>
        <dbReference type="ARBA" id="ARBA00001946"/>
    </source>
</evidence>
<dbReference type="OrthoDB" id="2274644at2759"/>
<keyword evidence="12" id="KW-1185">Reference proteome</keyword>
<evidence type="ECO:0000256" key="1">
    <source>
        <dbReference type="ARBA" id="ARBA00001936"/>
    </source>
</evidence>
<dbReference type="Gene3D" id="3.30.460.10">
    <property type="entry name" value="Beta Polymerase, domain 2"/>
    <property type="match status" value="1"/>
</dbReference>
<dbReference type="Pfam" id="PF22600">
    <property type="entry name" value="MTPAP-like_central"/>
    <property type="match status" value="1"/>
</dbReference>
<dbReference type="PANTHER" id="PTHR12271:SF113">
    <property type="entry name" value="POLY(A) RNA POLYMERASE CID11"/>
    <property type="match status" value="1"/>
</dbReference>
<gene>
    <name evidence="11" type="ORF">ARAM_007619</name>
</gene>
<dbReference type="GO" id="GO:0010605">
    <property type="term" value="P:negative regulation of macromolecule metabolic process"/>
    <property type="evidence" value="ECO:0007669"/>
    <property type="project" value="UniProtKB-ARBA"/>
</dbReference>
<comment type="cofactor">
    <cofactor evidence="1">
        <name>Mn(2+)</name>
        <dbReference type="ChEBI" id="CHEBI:29035"/>
    </cofactor>
</comment>
<protein>
    <recommendedName>
        <fullName evidence="4">polynucleotide adenylyltransferase</fullName>
        <ecNumber evidence="4">2.7.7.19</ecNumber>
    </recommendedName>
</protein>
<keyword evidence="5" id="KW-0808">Transferase</keyword>
<sequence>MVPDTDGNDKLSYRPDEQSPIASETPSTMSWNLTPNETSSEASNRPPLASQQSNSLPSTPYQHARKISFRSRSPSPPHGNTSPRSTHSETTHIPPSLRKPFSGCKYETAMSFFRRRMPYSLGADLLPEQKEGLKPRLEPEEERKLTTEMLEVYDKLLPSAESDDRRRQLVRKLEKLFRDQWPGCDIKVNVFGSSGNKLCSSDSDVDICITTTCKELEHVCLLADVLARHGMERVVCVSHAKVPIVKIWDPELRLACDMNVNNTLALENTRMVRTYVEIDDRVRPLAMIIKHWTKRRILNDAGLGGTLSSYTWICLIINFLQTRDPPILPSLQTRPHKKRLTADGLVCSFDDDLDSLTGYGRQNKQSLGELLFRFFRYYGHELDYETYVISVREAKLISKVGKGWHLLQNNRLCVEEPFNTSRNLGNTADDTSFRGVHMELRRAFKAVSEGNLELCCEQYEYPPEEERSWERPPPQPRPIITATPAHSGRGGRGGGRGGRHSNQYNRGGHSGGRRSSNTPNKSNNFRQPSGGMSASELSLQAQHAQYLLHDHLYQQIQILQAQEQELRLQLQNQALLTGRPPPVLIRQPFIQFPMPQQEPAGDDSSRSRSGTVNHPPISVPSRQNLYYNSSYLPVTVAGVQGTNTNPPSPSATAAMPDLRRNPRRSSVANGSPGGSLRAHSQPARPVNSLPSFAPLYSISQSMESVQASKQRNAPGSPDDTQSEEDNGFMPNSLPSRSSYFDDNRQADYMGYYFGSSPQLQTYHQNALLSPLSASVGLALQNGNILPLVGNPQDYMSAVPSNETTSLSSDTGSALSPKVGQLQQRTSSRTAGSGDRGGPLIVDGSVPPSEQRPSIPTDAYDPYGTMSHCTSNSDDQNTDTPASVSNSFSQDFQDNSSAEIDPTPLFSRQATDSHNIGNPADPFVNGHTGKPGLLSSRLQSLHLANGERESLSKPVQEKSKTVQQHRHEFTEKEPPRRRNTNVGERAASLPGIPPAPDQHSQPSHTKRRPNGSDAPEKSNGISHKAKPKSRPDPSQLPSTGSSDTKERNPGPARKANGAGSVTQDSNAQTNSGWQTTRRKHKKNTKLPTEHRHGLPNGAEPLPVDETLRKGG</sequence>
<dbReference type="STRING" id="308745.A0A0F8V1R7"/>
<feature type="region of interest" description="Disordered" evidence="8">
    <location>
        <begin position="638"/>
        <end position="688"/>
    </location>
</feature>
<feature type="region of interest" description="Disordered" evidence="8">
    <location>
        <begin position="1"/>
        <end position="100"/>
    </location>
</feature>
<evidence type="ECO:0000259" key="9">
    <source>
        <dbReference type="Pfam" id="PF03828"/>
    </source>
</evidence>
<dbReference type="AlphaFoldDB" id="A0A0F8V1R7"/>
<feature type="compositionally biased region" description="Polar residues" evidence="8">
    <location>
        <begin position="905"/>
        <end position="915"/>
    </location>
</feature>
<dbReference type="PANTHER" id="PTHR12271">
    <property type="entry name" value="POLY A POLYMERASE CID PAP -RELATED"/>
    <property type="match status" value="1"/>
</dbReference>
<comment type="caution">
    <text evidence="11">The sequence shown here is derived from an EMBL/GenBank/DDBJ whole genome shotgun (WGS) entry which is preliminary data.</text>
</comment>
<dbReference type="GO" id="GO:1990817">
    <property type="term" value="F:poly(A) RNA polymerase activity"/>
    <property type="evidence" value="ECO:0007669"/>
    <property type="project" value="UniProtKB-EC"/>
</dbReference>
<feature type="compositionally biased region" description="Polar residues" evidence="8">
    <location>
        <begin position="866"/>
        <end position="897"/>
    </location>
</feature>
<reference evidence="11 12" key="1">
    <citation type="submission" date="2015-02" db="EMBL/GenBank/DDBJ databases">
        <title>Draft Genome Sequences of Two Closely-Related Aflatoxigenic Aspergillus Species Obtained from the Cote d'Ivoire.</title>
        <authorList>
            <person name="Moore G.G."/>
            <person name="Beltz S.B."/>
            <person name="Mack B.M."/>
        </authorList>
    </citation>
    <scope>NUCLEOTIDE SEQUENCE [LARGE SCALE GENOMIC DNA]</scope>
    <source>
        <strain evidence="11 12">SRRC1468</strain>
    </source>
</reference>
<dbReference type="EC" id="2.7.7.19" evidence="4"/>
<feature type="domain" description="PAP-associated" evidence="9">
    <location>
        <begin position="366"/>
        <end position="421"/>
    </location>
</feature>
<feature type="compositionally biased region" description="Polar residues" evidence="8">
    <location>
        <begin position="1058"/>
        <end position="1074"/>
    </location>
</feature>
<organism evidence="11 12">
    <name type="scientific">Aspergillus rambellii</name>
    <dbReference type="NCBI Taxonomy" id="308745"/>
    <lineage>
        <taxon>Eukaryota</taxon>
        <taxon>Fungi</taxon>
        <taxon>Dikarya</taxon>
        <taxon>Ascomycota</taxon>
        <taxon>Pezizomycotina</taxon>
        <taxon>Eurotiomycetes</taxon>
        <taxon>Eurotiomycetidae</taxon>
        <taxon>Eurotiales</taxon>
        <taxon>Aspergillaceae</taxon>
        <taxon>Aspergillus</taxon>
        <taxon>Aspergillus subgen. Nidulantes</taxon>
    </lineage>
</organism>
<dbReference type="CDD" id="cd05402">
    <property type="entry name" value="NT_PAP_TUTase"/>
    <property type="match status" value="1"/>
</dbReference>
<dbReference type="EMBL" id="JZBS01000699">
    <property type="protein sequence ID" value="KKK25683.1"/>
    <property type="molecule type" value="Genomic_DNA"/>
</dbReference>
<dbReference type="InterPro" id="IPR054708">
    <property type="entry name" value="MTPAP-like_central"/>
</dbReference>
<dbReference type="InterPro" id="IPR002058">
    <property type="entry name" value="PAP_assoc"/>
</dbReference>